<gene>
    <name evidence="2" type="ORF">CWI80_09435</name>
</gene>
<evidence type="ECO:0000313" key="2">
    <source>
        <dbReference type="EMBL" id="RUO72016.1"/>
    </source>
</evidence>
<organism evidence="2 3">
    <name type="scientific">Pseudidiomarina sediminum</name>
    <dbReference type="NCBI Taxonomy" id="431675"/>
    <lineage>
        <taxon>Bacteria</taxon>
        <taxon>Pseudomonadati</taxon>
        <taxon>Pseudomonadota</taxon>
        <taxon>Gammaproteobacteria</taxon>
        <taxon>Alteromonadales</taxon>
        <taxon>Idiomarinaceae</taxon>
        <taxon>Pseudidiomarina</taxon>
    </lineage>
</organism>
<evidence type="ECO:0000259" key="1">
    <source>
        <dbReference type="Pfam" id="PF00535"/>
    </source>
</evidence>
<dbReference type="InterPro" id="IPR001173">
    <property type="entry name" value="Glyco_trans_2-like"/>
</dbReference>
<comment type="caution">
    <text evidence="2">The sequence shown here is derived from an EMBL/GenBank/DDBJ whole genome shotgun (WGS) entry which is preliminary data.</text>
</comment>
<dbReference type="Pfam" id="PF00535">
    <property type="entry name" value="Glycos_transf_2"/>
    <property type="match status" value="1"/>
</dbReference>
<dbReference type="SUPFAM" id="SSF53448">
    <property type="entry name" value="Nucleotide-diphospho-sugar transferases"/>
    <property type="match status" value="1"/>
</dbReference>
<feature type="domain" description="Glycosyltransferase 2-like" evidence="1">
    <location>
        <begin position="6"/>
        <end position="138"/>
    </location>
</feature>
<dbReference type="EMBL" id="PIQE01000003">
    <property type="protein sequence ID" value="RUO72016.1"/>
    <property type="molecule type" value="Genomic_DNA"/>
</dbReference>
<accession>A0A432Z296</accession>
<evidence type="ECO:0000313" key="3">
    <source>
        <dbReference type="Proteomes" id="UP000287022"/>
    </source>
</evidence>
<dbReference type="GO" id="GO:0016740">
    <property type="term" value="F:transferase activity"/>
    <property type="evidence" value="ECO:0007669"/>
    <property type="project" value="UniProtKB-KW"/>
</dbReference>
<dbReference type="GO" id="GO:0006487">
    <property type="term" value="P:protein N-linked glycosylation"/>
    <property type="evidence" value="ECO:0007669"/>
    <property type="project" value="TreeGrafter"/>
</dbReference>
<name>A0A432Z296_9GAMM</name>
<dbReference type="STRING" id="1122124.GCA_000423165_02032"/>
<dbReference type="InterPro" id="IPR029044">
    <property type="entry name" value="Nucleotide-diphossugar_trans"/>
</dbReference>
<protein>
    <submittedName>
        <fullName evidence="2">Glycosyltransferase family 2 protein</fullName>
    </submittedName>
</protein>
<keyword evidence="2" id="KW-0808">Transferase</keyword>
<sequence length="249" mass="28106">MLQRCFVIPIYNHHDTIAATVTQLLPYQLPIIIIDDGSDAATKEALAALQQQYPQWVAVHHLPVNTGKGGAVMEGLRQAHQRGLTHALQIDADGQHDANDIPRFWDCAAKHPEALISGAPQYDDSIPTARKIGRQITHFWVHIETLSLQVKDTMCGFRVYPVAATLATIEAHCPGARMDFDIEIMVRMYWRGIAMYFIPTKVIYPEGGRSHFQGLADNWRISKMHTRLFFGMLLRLPKLLARKCRRGTA</sequence>
<dbReference type="CDD" id="cd04179">
    <property type="entry name" value="DPM_DPG-synthase_like"/>
    <property type="match status" value="1"/>
</dbReference>
<reference evidence="3" key="1">
    <citation type="journal article" date="2018" name="Front. Microbiol.">
        <title>Genome-Based Analysis Reveals the Taxonomy and Diversity of the Family Idiomarinaceae.</title>
        <authorList>
            <person name="Liu Y."/>
            <person name="Lai Q."/>
            <person name="Shao Z."/>
        </authorList>
    </citation>
    <scope>NUCLEOTIDE SEQUENCE [LARGE SCALE GENOMIC DNA]</scope>
    <source>
        <strain evidence="3">c121</strain>
    </source>
</reference>
<keyword evidence="3" id="KW-1185">Reference proteome</keyword>
<dbReference type="RefSeq" id="WP_026860744.1">
    <property type="nucleotide sequence ID" value="NZ_PIQE01000003.1"/>
</dbReference>
<dbReference type="Proteomes" id="UP000287022">
    <property type="component" value="Unassembled WGS sequence"/>
</dbReference>
<proteinExistence type="predicted"/>
<dbReference type="Gene3D" id="3.90.550.10">
    <property type="entry name" value="Spore Coat Polysaccharide Biosynthesis Protein SpsA, Chain A"/>
    <property type="match status" value="1"/>
</dbReference>
<dbReference type="PANTHER" id="PTHR10859:SF91">
    <property type="entry name" value="DOLICHYL-PHOSPHATE BETA-GLUCOSYLTRANSFERASE"/>
    <property type="match status" value="1"/>
</dbReference>
<dbReference type="PANTHER" id="PTHR10859">
    <property type="entry name" value="GLYCOSYL TRANSFERASE"/>
    <property type="match status" value="1"/>
</dbReference>
<dbReference type="AlphaFoldDB" id="A0A432Z296"/>